<keyword evidence="2" id="KW-0812">Transmembrane</keyword>
<reference evidence="3" key="1">
    <citation type="journal article" date="2014" name="Int. J. Syst. Evol. Microbiol.">
        <title>Complete genome of a new Firmicutes species belonging to the dominant human colonic microbiota ('Ruminococcus bicirculans') reveals two chromosomes and a selective capacity to utilize plant glucans.</title>
        <authorList>
            <consortium name="NISC Comparative Sequencing Program"/>
            <person name="Wegmann U."/>
            <person name="Louis P."/>
            <person name="Goesmann A."/>
            <person name="Henrissat B."/>
            <person name="Duncan S.H."/>
            <person name="Flint H.J."/>
        </authorList>
    </citation>
    <scope>NUCLEOTIDE SEQUENCE</scope>
    <source>
        <strain evidence="3">NBRC 103408</strain>
    </source>
</reference>
<evidence type="ECO:0008006" key="5">
    <source>
        <dbReference type="Google" id="ProtNLM"/>
    </source>
</evidence>
<protein>
    <recommendedName>
        <fullName evidence="5">Acyl-CoA synthetase</fullName>
    </recommendedName>
</protein>
<feature type="transmembrane region" description="Helical" evidence="2">
    <location>
        <begin position="95"/>
        <end position="119"/>
    </location>
</feature>
<sequence length="176" mass="18913">MSKTATRKSGNGLFPILVFTGLCSVFAPPTMLIIGVGMLPTLVAALARPGGVRGSIAAMLALNLAGVIPVVGMLWRWGHTLENAISLLTDVFMWLLMFGGAGVAAFLLWGVPILVHAAYEVQAQTMIKRLEKRRIKLIEEWGGQIIEDAKYGAGRKRPSGDDEEAGEEPDLVAEEI</sequence>
<keyword evidence="2" id="KW-1133">Transmembrane helix</keyword>
<proteinExistence type="predicted"/>
<feature type="transmembrane region" description="Helical" evidence="2">
    <location>
        <begin position="56"/>
        <end position="75"/>
    </location>
</feature>
<feature type="transmembrane region" description="Helical" evidence="2">
    <location>
        <begin position="12"/>
        <end position="44"/>
    </location>
</feature>
<comment type="caution">
    <text evidence="3">The sequence shown here is derived from an EMBL/GenBank/DDBJ whole genome shotgun (WGS) entry which is preliminary data.</text>
</comment>
<name>A0ABQ5U2H2_9PROT</name>
<evidence type="ECO:0000313" key="4">
    <source>
        <dbReference type="Proteomes" id="UP001161409"/>
    </source>
</evidence>
<gene>
    <name evidence="3" type="ORF">GCM10007924_15810</name>
</gene>
<keyword evidence="2" id="KW-0472">Membrane</keyword>
<accession>A0ABQ5U2H2</accession>
<feature type="region of interest" description="Disordered" evidence="1">
    <location>
        <begin position="152"/>
        <end position="176"/>
    </location>
</feature>
<feature type="compositionally biased region" description="Acidic residues" evidence="1">
    <location>
        <begin position="161"/>
        <end position="176"/>
    </location>
</feature>
<keyword evidence="4" id="KW-1185">Reference proteome</keyword>
<reference evidence="3" key="2">
    <citation type="submission" date="2023-01" db="EMBL/GenBank/DDBJ databases">
        <title>Draft genome sequence of Sneathiella chinensis strain NBRC 103408.</title>
        <authorList>
            <person name="Sun Q."/>
            <person name="Mori K."/>
        </authorList>
    </citation>
    <scope>NUCLEOTIDE SEQUENCE</scope>
    <source>
        <strain evidence="3">NBRC 103408</strain>
    </source>
</reference>
<evidence type="ECO:0000313" key="3">
    <source>
        <dbReference type="EMBL" id="GLQ06360.1"/>
    </source>
</evidence>
<dbReference type="RefSeq" id="WP_169560409.1">
    <property type="nucleotide sequence ID" value="NZ_BSNF01000006.1"/>
</dbReference>
<dbReference type="Proteomes" id="UP001161409">
    <property type="component" value="Unassembled WGS sequence"/>
</dbReference>
<evidence type="ECO:0000256" key="2">
    <source>
        <dbReference type="SAM" id="Phobius"/>
    </source>
</evidence>
<dbReference type="EMBL" id="BSNF01000006">
    <property type="protein sequence ID" value="GLQ06360.1"/>
    <property type="molecule type" value="Genomic_DNA"/>
</dbReference>
<organism evidence="3 4">
    <name type="scientific">Sneathiella chinensis</name>
    <dbReference type="NCBI Taxonomy" id="349750"/>
    <lineage>
        <taxon>Bacteria</taxon>
        <taxon>Pseudomonadati</taxon>
        <taxon>Pseudomonadota</taxon>
        <taxon>Alphaproteobacteria</taxon>
        <taxon>Sneathiellales</taxon>
        <taxon>Sneathiellaceae</taxon>
        <taxon>Sneathiella</taxon>
    </lineage>
</organism>
<evidence type="ECO:0000256" key="1">
    <source>
        <dbReference type="SAM" id="MobiDB-lite"/>
    </source>
</evidence>